<keyword evidence="4" id="KW-0677">Repeat</keyword>
<dbReference type="PANTHER" id="PTHR46093">
    <property type="entry name" value="ACYL-COA-BINDING DOMAIN-CONTAINING PROTEIN 5"/>
    <property type="match status" value="1"/>
</dbReference>
<feature type="compositionally biased region" description="Acidic residues" evidence="7">
    <location>
        <begin position="577"/>
        <end position="586"/>
    </location>
</feature>
<evidence type="ECO:0000256" key="6">
    <source>
        <dbReference type="SAM" id="Coils"/>
    </source>
</evidence>
<evidence type="ECO:0000256" key="3">
    <source>
        <dbReference type="ARBA" id="ARBA00022490"/>
    </source>
</evidence>
<reference evidence="9" key="1">
    <citation type="submission" date="2014-04" db="EMBL/GenBank/DDBJ databases">
        <title>Evolutionary Origins and Diversification of the Mycorrhizal Mutualists.</title>
        <authorList>
            <consortium name="DOE Joint Genome Institute"/>
            <consortium name="Mycorrhizal Genomics Consortium"/>
            <person name="Kohler A."/>
            <person name="Kuo A."/>
            <person name="Nagy L.G."/>
            <person name="Floudas D."/>
            <person name="Copeland A."/>
            <person name="Barry K.W."/>
            <person name="Cichocki N."/>
            <person name="Veneault-Fourrey C."/>
            <person name="LaButti K."/>
            <person name="Lindquist E.A."/>
            <person name="Lipzen A."/>
            <person name="Lundell T."/>
            <person name="Morin E."/>
            <person name="Murat C."/>
            <person name="Riley R."/>
            <person name="Ohm R."/>
            <person name="Sun H."/>
            <person name="Tunlid A."/>
            <person name="Henrissat B."/>
            <person name="Grigoriev I.V."/>
            <person name="Hibbett D.S."/>
            <person name="Martin F."/>
        </authorList>
    </citation>
    <scope>NUCLEOTIDE SEQUENCE [LARGE SCALE GENOMIC DNA]</scope>
    <source>
        <strain evidence="9">FD-334 SS-4</strain>
    </source>
</reference>
<feature type="compositionally biased region" description="Polar residues" evidence="7">
    <location>
        <begin position="11"/>
        <end position="27"/>
    </location>
</feature>
<evidence type="ECO:0000256" key="5">
    <source>
        <dbReference type="ARBA" id="ARBA00023054"/>
    </source>
</evidence>
<proteinExistence type="predicted"/>
<protein>
    <submittedName>
        <fullName evidence="8">Uncharacterized protein</fullName>
    </submittedName>
</protein>
<dbReference type="OrthoDB" id="45365at2759"/>
<feature type="region of interest" description="Disordered" evidence="7">
    <location>
        <begin position="475"/>
        <end position="620"/>
    </location>
</feature>
<dbReference type="InterPro" id="IPR015915">
    <property type="entry name" value="Kelch-typ_b-propeller"/>
</dbReference>
<feature type="compositionally biased region" description="Pro residues" evidence="7">
    <location>
        <begin position="155"/>
        <end position="166"/>
    </location>
</feature>
<dbReference type="EMBL" id="KN817530">
    <property type="protein sequence ID" value="KJA25796.1"/>
    <property type="molecule type" value="Genomic_DNA"/>
</dbReference>
<feature type="region of interest" description="Disordered" evidence="7">
    <location>
        <begin position="1210"/>
        <end position="1243"/>
    </location>
</feature>
<feature type="compositionally biased region" description="Polar residues" evidence="7">
    <location>
        <begin position="39"/>
        <end position="50"/>
    </location>
</feature>
<feature type="compositionally biased region" description="Low complexity" evidence="7">
    <location>
        <begin position="102"/>
        <end position="124"/>
    </location>
</feature>
<evidence type="ECO:0000313" key="9">
    <source>
        <dbReference type="Proteomes" id="UP000054270"/>
    </source>
</evidence>
<feature type="compositionally biased region" description="Polar residues" evidence="7">
    <location>
        <begin position="590"/>
        <end position="611"/>
    </location>
</feature>
<dbReference type="OMA" id="CIGYIPA"/>
<sequence>MSFFSRKKNQPVAQTPPNVTVATTPSQALALLSNGGRDGNSTQQQPQSGSLRGDSALASAGNGSLAPIPQQQAPSQPQQQVQPQAQQQPQQRPRDRNNSPGANLQSSNSLQAQSGQQQQPPQSGAPREQRGPPSFPWAARRLVLLPPNVLNKPGVAPPTSPSPSPFPRYGHALPATATPNGDLYLFGGLVRETARNDVYLFSTRDNSASLFQTTGQVPSPRMGHACALVGNVLIVWGGDTNTDPNSKPTDRQDNGLYLLNLMTRDWNQLEVFGPAPVGRYGHSVTMVGSKFFMFGGQVDETFLNDLWAFDLTSLKTRSAWEQWEPVTPDRPAPRTGHVCVTFEDQIIVFGGTDGKYHYNDTWSFSLSTRKWTELQCIGFIPSAREGHAAAVVGNVIYIFGGRGIDGQDLSDLAAFKISNQRWYMFQNMGPSPSGRSGHAMASIGTKIFVLGGESFSPAKGDDPSITHLLDTKHIKYPEDTKGPPGTGVPPANQNNSRKPSITPQNSQHPSQQQQQQQQQQYQQQQLINGRSMSPAVGPDRAMSPAGRQINGVTPQAFANNAPNGKGKPPVRPRREDDDLNGTDDGFDIVSSESYQTQTRSKSPAQMNNTRAVSPPMGGPQPPNMVAVSMGINGATGRSSPLVTGRASPMAERASPVPLSERTRGVGAGSVEGHNGPKDNSPTINGFPRPGSRNGNGSVGNVTADLIRDIKAKDLELDSVKRQMAWMKEALAKATRSGFSQTESQGSPEISVVNNLAGSEESDDAKHAELALKFKQFKAHIQTVMSEQARQMSERLAEADREKTSATQEAAFYRAKIAAIEANNEQEIQRAERTRISELENHMSALMNERWSQDRKLTELNDSLALQTMMYEQAETRAAEAVKRADRMDEAHTRTAELYNDLLENHEALQVRYRDHQDKLVSQSSLLEQREAEEIGLRGQLEELTQSREQHVRALDQARVALTASSARALEIDMQYQRAQEQIKVLEADLADLRGEVETRTSEAEAARARLTDAENSWAKSREEADAFRALTTTSLGELLDTHRDLKADEDRLLRGHSEKIQAVEAEAQSLRMMLREAGQRADEASSKLGEERRRNRDQEAEVFILQAQISTLQRQLSNALADAARMKQDVSIAGTQVHDKTKEVNNANAKLGMLRQYLADNGVTVEDDQLRSSSRLNGTVSPEAISELEAKLAERTRLHENSERELVQLQRRKREAETQVASLSEQLQNARSSRSPSSNADGDVRVQEVEEKLESVTQAFKGQIQQMEADYQIAVHYVKGTEKMMHRMREELNKQRKTNTVLQADVDALRSGKPVDPRLRNINGRSTPSTDDEGTRSHLVDAQRQVQRLTSENKELRLRLENLEKELELLRDNLLASQQEADDRFSQVEELQLDIERLQQSLIIARGGPDETLTEKLHAENTTLRRENDQLSHKIGLLLEVEQPSFGRRPMSGRMSTSSSENALAFEHLSTELDDWQRQLASSMSTRRPLSDFDEPVPTERTRSPRS</sequence>
<dbReference type="PANTHER" id="PTHR46093:SF18">
    <property type="entry name" value="FIBRONECTIN TYPE-III DOMAIN-CONTAINING PROTEIN"/>
    <property type="match status" value="1"/>
</dbReference>
<dbReference type="FunFam" id="2.120.10.80:FF:000049">
    <property type="entry name" value="Cell polarity protein (Tea1)"/>
    <property type="match status" value="1"/>
</dbReference>
<dbReference type="SUPFAM" id="SSF117281">
    <property type="entry name" value="Kelch motif"/>
    <property type="match status" value="1"/>
</dbReference>
<dbReference type="GO" id="GO:0005737">
    <property type="term" value="C:cytoplasm"/>
    <property type="evidence" value="ECO:0007669"/>
    <property type="project" value="UniProtKB-SubCell"/>
</dbReference>
<dbReference type="SMART" id="SM00612">
    <property type="entry name" value="Kelch"/>
    <property type="match status" value="4"/>
</dbReference>
<feature type="compositionally biased region" description="Low complexity" evidence="7">
    <location>
        <begin position="1229"/>
        <end position="1240"/>
    </location>
</feature>
<feature type="coiled-coil region" evidence="6">
    <location>
        <begin position="788"/>
        <end position="1002"/>
    </location>
</feature>
<comment type="subcellular location">
    <subcellularLocation>
        <location evidence="1">Cytoplasm</location>
    </subcellularLocation>
</comment>
<evidence type="ECO:0000256" key="7">
    <source>
        <dbReference type="SAM" id="MobiDB-lite"/>
    </source>
</evidence>
<feature type="region of interest" description="Disordered" evidence="7">
    <location>
        <begin position="1312"/>
        <end position="1338"/>
    </location>
</feature>
<dbReference type="InterPro" id="IPR006652">
    <property type="entry name" value="Kelch_1"/>
</dbReference>
<dbReference type="SUPFAM" id="SSF57997">
    <property type="entry name" value="Tropomyosin"/>
    <property type="match status" value="1"/>
</dbReference>
<accession>A0A0D2PB38</accession>
<feature type="compositionally biased region" description="Basic and acidic residues" evidence="7">
    <location>
        <begin position="1498"/>
        <end position="1507"/>
    </location>
</feature>
<name>A0A0D2PB38_HYPSF</name>
<evidence type="ECO:0000313" key="8">
    <source>
        <dbReference type="EMBL" id="KJA25796.1"/>
    </source>
</evidence>
<organism evidence="8 9">
    <name type="scientific">Hypholoma sublateritium (strain FD-334 SS-4)</name>
    <dbReference type="NCBI Taxonomy" id="945553"/>
    <lineage>
        <taxon>Eukaryota</taxon>
        <taxon>Fungi</taxon>
        <taxon>Dikarya</taxon>
        <taxon>Basidiomycota</taxon>
        <taxon>Agaricomycotina</taxon>
        <taxon>Agaricomycetes</taxon>
        <taxon>Agaricomycetidae</taxon>
        <taxon>Agaricales</taxon>
        <taxon>Agaricineae</taxon>
        <taxon>Strophariaceae</taxon>
        <taxon>Hypholoma</taxon>
    </lineage>
</organism>
<feature type="region of interest" description="Disordered" evidence="7">
    <location>
        <begin position="153"/>
        <end position="173"/>
    </location>
</feature>
<feature type="region of interest" description="Disordered" evidence="7">
    <location>
        <begin position="1480"/>
        <end position="1507"/>
    </location>
</feature>
<feature type="compositionally biased region" description="Polar residues" evidence="7">
    <location>
        <begin position="550"/>
        <end position="562"/>
    </location>
</feature>
<feature type="coiled-coil region" evidence="6">
    <location>
        <begin position="1339"/>
        <end position="1380"/>
    </location>
</feature>
<keyword evidence="3" id="KW-0963">Cytoplasm</keyword>
<feature type="compositionally biased region" description="Low complexity" evidence="7">
    <location>
        <begin position="55"/>
        <end position="91"/>
    </location>
</feature>
<dbReference type="STRING" id="945553.A0A0D2PB38"/>
<feature type="region of interest" description="Disordered" evidence="7">
    <location>
        <begin position="636"/>
        <end position="698"/>
    </location>
</feature>
<evidence type="ECO:0000256" key="2">
    <source>
        <dbReference type="ARBA" id="ARBA00022441"/>
    </source>
</evidence>
<feature type="compositionally biased region" description="Polar residues" evidence="7">
    <location>
        <begin position="1219"/>
        <end position="1228"/>
    </location>
</feature>
<feature type="compositionally biased region" description="Low complexity" evidence="7">
    <location>
        <begin position="511"/>
        <end position="525"/>
    </location>
</feature>
<dbReference type="Gene3D" id="2.120.10.80">
    <property type="entry name" value="Kelch-type beta propeller"/>
    <property type="match status" value="2"/>
</dbReference>
<keyword evidence="2" id="KW-0880">Kelch repeat</keyword>
<evidence type="ECO:0000256" key="1">
    <source>
        <dbReference type="ARBA" id="ARBA00004496"/>
    </source>
</evidence>
<evidence type="ECO:0000256" key="4">
    <source>
        <dbReference type="ARBA" id="ARBA00022737"/>
    </source>
</evidence>
<dbReference type="Pfam" id="PF24681">
    <property type="entry name" value="Kelch_KLHDC2_KLHL20_DRC7"/>
    <property type="match status" value="1"/>
</dbReference>
<keyword evidence="9" id="KW-1185">Reference proteome</keyword>
<keyword evidence="5 6" id="KW-0175">Coiled coil</keyword>
<feature type="region of interest" description="Disordered" evidence="7">
    <location>
        <begin position="1078"/>
        <end position="1097"/>
    </location>
</feature>
<gene>
    <name evidence="8" type="ORF">HYPSUDRAFT_64522</name>
</gene>
<feature type="region of interest" description="Disordered" evidence="7">
    <location>
        <begin position="1"/>
        <end position="134"/>
    </location>
</feature>
<feature type="compositionally biased region" description="Polar residues" evidence="7">
    <location>
        <begin position="491"/>
        <end position="510"/>
    </location>
</feature>
<dbReference type="Proteomes" id="UP000054270">
    <property type="component" value="Unassembled WGS sequence"/>
</dbReference>